<organism evidence="8 10">
    <name type="scientific">Thalassovita autumnalis</name>
    <dbReference type="NCBI Taxonomy" id="2072972"/>
    <lineage>
        <taxon>Bacteria</taxon>
        <taxon>Pseudomonadati</taxon>
        <taxon>Pseudomonadota</taxon>
        <taxon>Alphaproteobacteria</taxon>
        <taxon>Rhodobacterales</taxon>
        <taxon>Roseobacteraceae</taxon>
        <taxon>Thalassovita</taxon>
    </lineage>
</organism>
<dbReference type="AlphaFoldDB" id="A0A0P1G9K4"/>
<reference evidence="7 9" key="1">
    <citation type="submission" date="2015-09" db="EMBL/GenBank/DDBJ databases">
        <authorList>
            <person name="Rodrigo-Torres L."/>
            <person name="Arahal D.R."/>
        </authorList>
    </citation>
    <scope>NUCLEOTIDE SEQUENCE [LARGE SCALE GENOMIC DNA]</scope>
    <source>
        <strain evidence="7 9">CECT 5118</strain>
    </source>
</reference>
<dbReference type="InterPro" id="IPR014284">
    <property type="entry name" value="RNA_pol_sigma-70_dom"/>
</dbReference>
<evidence type="ECO:0000259" key="6">
    <source>
        <dbReference type="Pfam" id="PF08281"/>
    </source>
</evidence>
<keyword evidence="3" id="KW-0731">Sigma factor</keyword>
<feature type="domain" description="RNA polymerase sigma-70 region 2" evidence="5">
    <location>
        <begin position="22"/>
        <end position="89"/>
    </location>
</feature>
<dbReference type="InterPro" id="IPR013324">
    <property type="entry name" value="RNA_pol_sigma_r3/r4-like"/>
</dbReference>
<dbReference type="GO" id="GO:0003677">
    <property type="term" value="F:DNA binding"/>
    <property type="evidence" value="ECO:0007669"/>
    <property type="project" value="InterPro"/>
</dbReference>
<gene>
    <name evidence="8" type="primary">sigK_1</name>
    <name evidence="7" type="synonym">sigK_2</name>
    <name evidence="7" type="ORF">TL5118_04149</name>
    <name evidence="8" type="ORF">TL5120_02998</name>
</gene>
<evidence type="ECO:0000256" key="3">
    <source>
        <dbReference type="ARBA" id="ARBA00023082"/>
    </source>
</evidence>
<dbReference type="InterPro" id="IPR013325">
    <property type="entry name" value="RNA_pol_sigma_r2"/>
</dbReference>
<dbReference type="EMBL" id="CYSB01000047">
    <property type="protein sequence ID" value="CUH70174.1"/>
    <property type="molecule type" value="Genomic_DNA"/>
</dbReference>
<dbReference type="CDD" id="cd06171">
    <property type="entry name" value="Sigma70_r4"/>
    <property type="match status" value="1"/>
</dbReference>
<proteinExistence type="inferred from homology"/>
<keyword evidence="4" id="KW-0804">Transcription</keyword>
<dbReference type="PANTHER" id="PTHR43133">
    <property type="entry name" value="RNA POLYMERASE ECF-TYPE SIGMA FACTO"/>
    <property type="match status" value="1"/>
</dbReference>
<evidence type="ECO:0000259" key="5">
    <source>
        <dbReference type="Pfam" id="PF04542"/>
    </source>
</evidence>
<comment type="similarity">
    <text evidence="1">Belongs to the sigma-70 factor family. ECF subfamily.</text>
</comment>
<dbReference type="SUPFAM" id="SSF88659">
    <property type="entry name" value="Sigma3 and sigma4 domains of RNA polymerase sigma factors"/>
    <property type="match status" value="1"/>
</dbReference>
<evidence type="ECO:0000313" key="8">
    <source>
        <dbReference type="EMBL" id="CUH73191.1"/>
    </source>
</evidence>
<reference evidence="8 10" key="2">
    <citation type="submission" date="2015-09" db="EMBL/GenBank/DDBJ databases">
        <authorList>
            <consortium name="Swine Surveillance"/>
        </authorList>
    </citation>
    <scope>NUCLEOTIDE SEQUENCE [LARGE SCALE GENOMIC DNA]</scope>
    <source>
        <strain evidence="8 10">5120</strain>
    </source>
</reference>
<accession>A0A0P1G9K4</accession>
<evidence type="ECO:0000313" key="9">
    <source>
        <dbReference type="Proteomes" id="UP000051086"/>
    </source>
</evidence>
<evidence type="ECO:0000313" key="7">
    <source>
        <dbReference type="EMBL" id="CUH70174.1"/>
    </source>
</evidence>
<dbReference type="RefSeq" id="WP_058244354.1">
    <property type="nucleotide sequence ID" value="NZ_CYSB01000047.1"/>
</dbReference>
<dbReference type="Pfam" id="PF08281">
    <property type="entry name" value="Sigma70_r4_2"/>
    <property type="match status" value="1"/>
</dbReference>
<dbReference type="Proteomes" id="UP000051086">
    <property type="component" value="Unassembled WGS sequence"/>
</dbReference>
<name>A0A0P1G9K4_9RHOB</name>
<dbReference type="InterPro" id="IPR036388">
    <property type="entry name" value="WH-like_DNA-bd_sf"/>
</dbReference>
<sequence length="187" mass="21344">MDPHRPLLARISEGDKTALAALYQALERPVFRFIQSRLNDPFESADLLHDVFLEVWRSADRFEGRSKVQTWIFGIAYRKVIDLHRKRGRQDLTDEIAETVDEDVDTELCVAATEEAAHLSHCLEELKPDHRDAITLAFYKDMTYGEISEVVSAPEGTIKTRIHHAKKLLLNCLQGRMRLTGASRTEG</sequence>
<evidence type="ECO:0000256" key="2">
    <source>
        <dbReference type="ARBA" id="ARBA00023015"/>
    </source>
</evidence>
<dbReference type="SUPFAM" id="SSF88946">
    <property type="entry name" value="Sigma2 domain of RNA polymerase sigma factors"/>
    <property type="match status" value="1"/>
</dbReference>
<dbReference type="InterPro" id="IPR007627">
    <property type="entry name" value="RNA_pol_sigma70_r2"/>
</dbReference>
<dbReference type="Pfam" id="PF04542">
    <property type="entry name" value="Sigma70_r2"/>
    <property type="match status" value="1"/>
</dbReference>
<dbReference type="OrthoDB" id="9803470at2"/>
<dbReference type="Proteomes" id="UP000051887">
    <property type="component" value="Unassembled WGS sequence"/>
</dbReference>
<dbReference type="GO" id="GO:0016987">
    <property type="term" value="F:sigma factor activity"/>
    <property type="evidence" value="ECO:0007669"/>
    <property type="project" value="UniProtKB-KW"/>
</dbReference>
<dbReference type="GO" id="GO:0006352">
    <property type="term" value="P:DNA-templated transcription initiation"/>
    <property type="evidence" value="ECO:0007669"/>
    <property type="project" value="InterPro"/>
</dbReference>
<dbReference type="PANTHER" id="PTHR43133:SF32">
    <property type="entry name" value="BLR3042 PROTEIN"/>
    <property type="match status" value="1"/>
</dbReference>
<dbReference type="InterPro" id="IPR013249">
    <property type="entry name" value="RNA_pol_sigma70_r4_t2"/>
</dbReference>
<protein>
    <submittedName>
        <fullName evidence="8">Sigma-K factor</fullName>
    </submittedName>
</protein>
<keyword evidence="2" id="KW-0805">Transcription regulation</keyword>
<dbReference type="Gene3D" id="1.10.1740.10">
    <property type="match status" value="1"/>
</dbReference>
<evidence type="ECO:0000313" key="10">
    <source>
        <dbReference type="Proteomes" id="UP000051887"/>
    </source>
</evidence>
<dbReference type="InterPro" id="IPR039425">
    <property type="entry name" value="RNA_pol_sigma-70-like"/>
</dbReference>
<evidence type="ECO:0000256" key="1">
    <source>
        <dbReference type="ARBA" id="ARBA00010641"/>
    </source>
</evidence>
<evidence type="ECO:0000256" key="4">
    <source>
        <dbReference type="ARBA" id="ARBA00023163"/>
    </source>
</evidence>
<dbReference type="EMBL" id="CYSC01000037">
    <property type="protein sequence ID" value="CUH73191.1"/>
    <property type="molecule type" value="Genomic_DNA"/>
</dbReference>
<dbReference type="NCBIfam" id="TIGR02937">
    <property type="entry name" value="sigma70-ECF"/>
    <property type="match status" value="1"/>
</dbReference>
<keyword evidence="9" id="KW-1185">Reference proteome</keyword>
<feature type="domain" description="RNA polymerase sigma factor 70 region 4 type 2" evidence="6">
    <location>
        <begin position="119"/>
        <end position="169"/>
    </location>
</feature>
<dbReference type="Gene3D" id="1.10.10.10">
    <property type="entry name" value="Winged helix-like DNA-binding domain superfamily/Winged helix DNA-binding domain"/>
    <property type="match status" value="1"/>
</dbReference>